<name>A0ABD0JT62_9CAEN</name>
<evidence type="ECO:0000259" key="5">
    <source>
        <dbReference type="PROSITE" id="PS51910"/>
    </source>
</evidence>
<dbReference type="InterPro" id="IPR001223">
    <property type="entry name" value="Glyco_hydro18_cat"/>
</dbReference>
<dbReference type="EMBL" id="JACVVK020000341">
    <property type="protein sequence ID" value="KAK7477767.1"/>
    <property type="molecule type" value="Genomic_DNA"/>
</dbReference>
<feature type="region of interest" description="Disordered" evidence="4">
    <location>
        <begin position="252"/>
        <end position="286"/>
    </location>
</feature>
<feature type="compositionally biased region" description="Pro residues" evidence="4">
    <location>
        <begin position="252"/>
        <end position="269"/>
    </location>
</feature>
<dbReference type="Gene3D" id="3.10.50.10">
    <property type="match status" value="1"/>
</dbReference>
<keyword evidence="7" id="KW-1185">Reference proteome</keyword>
<evidence type="ECO:0000256" key="1">
    <source>
        <dbReference type="ARBA" id="ARBA00022729"/>
    </source>
</evidence>
<dbReference type="PROSITE" id="PS51910">
    <property type="entry name" value="GH18_2"/>
    <property type="match status" value="1"/>
</dbReference>
<proteinExistence type="predicted"/>
<dbReference type="FunFam" id="3.10.50.10:FF:000004">
    <property type="entry name" value="Chitinase 5"/>
    <property type="match status" value="1"/>
</dbReference>
<sequence>MLNVLSFVHQDLREGFEAEAAATGQERLILSAAVAAGYDKVEAGYDVPQINRYLDYINLMSYDLRGAWDSFVGHNSPLFGAIDRTGNTDTLSVSAVTMNWVNRGASREKLLVGLPTYGRVFRLSDPTDTEPFAPASGAGTRGTYTREAGFLSYYEICTLINQGGYTTKRDTNALVPYAYSGDQWISYDDIESLRTKMTWMNDNGFGGAMVWAVELDDFPYNGSPLCGQGPYPLLTAISRCLMDGVQCAPEGPMPTTPVPPPTSPTPVPVTTPTTQQPTTPVVVTSPSTSKQQQTTYCPSLLIVLTSVTLLEIAVHGYVGLC</sequence>
<dbReference type="Gene3D" id="3.20.20.80">
    <property type="entry name" value="Glycosidases"/>
    <property type="match status" value="1"/>
</dbReference>
<dbReference type="Pfam" id="PF00704">
    <property type="entry name" value="Glyco_hydro_18"/>
    <property type="match status" value="1"/>
</dbReference>
<dbReference type="Proteomes" id="UP001519460">
    <property type="component" value="Unassembled WGS sequence"/>
</dbReference>
<organism evidence="6 7">
    <name type="scientific">Batillaria attramentaria</name>
    <dbReference type="NCBI Taxonomy" id="370345"/>
    <lineage>
        <taxon>Eukaryota</taxon>
        <taxon>Metazoa</taxon>
        <taxon>Spiralia</taxon>
        <taxon>Lophotrochozoa</taxon>
        <taxon>Mollusca</taxon>
        <taxon>Gastropoda</taxon>
        <taxon>Caenogastropoda</taxon>
        <taxon>Sorbeoconcha</taxon>
        <taxon>Cerithioidea</taxon>
        <taxon>Batillariidae</taxon>
        <taxon>Batillaria</taxon>
    </lineage>
</organism>
<dbReference type="InterPro" id="IPR029070">
    <property type="entry name" value="Chitinase_insertion_sf"/>
</dbReference>
<protein>
    <recommendedName>
        <fullName evidence="5">GH18 domain-containing protein</fullName>
    </recommendedName>
</protein>
<evidence type="ECO:0000313" key="7">
    <source>
        <dbReference type="Proteomes" id="UP001519460"/>
    </source>
</evidence>
<dbReference type="InterPro" id="IPR011583">
    <property type="entry name" value="Chitinase_II/V-like_cat"/>
</dbReference>
<dbReference type="SMART" id="SM00636">
    <property type="entry name" value="Glyco_18"/>
    <property type="match status" value="1"/>
</dbReference>
<accession>A0ABD0JT62</accession>
<dbReference type="SUPFAM" id="SSF54556">
    <property type="entry name" value="Chitinase insertion domain"/>
    <property type="match status" value="1"/>
</dbReference>
<dbReference type="InterPro" id="IPR050314">
    <property type="entry name" value="Glycosyl_Hydrlase_18"/>
</dbReference>
<evidence type="ECO:0000256" key="4">
    <source>
        <dbReference type="SAM" id="MobiDB-lite"/>
    </source>
</evidence>
<evidence type="ECO:0000256" key="2">
    <source>
        <dbReference type="ARBA" id="ARBA00022801"/>
    </source>
</evidence>
<feature type="domain" description="GH18" evidence="5">
    <location>
        <begin position="1"/>
        <end position="244"/>
    </location>
</feature>
<dbReference type="GO" id="GO:0016787">
    <property type="term" value="F:hydrolase activity"/>
    <property type="evidence" value="ECO:0007669"/>
    <property type="project" value="UniProtKB-KW"/>
</dbReference>
<dbReference type="SUPFAM" id="SSF51445">
    <property type="entry name" value="(Trans)glycosidases"/>
    <property type="match status" value="1"/>
</dbReference>
<dbReference type="InterPro" id="IPR017853">
    <property type="entry name" value="GH"/>
</dbReference>
<keyword evidence="1" id="KW-0732">Signal</keyword>
<evidence type="ECO:0000313" key="6">
    <source>
        <dbReference type="EMBL" id="KAK7477767.1"/>
    </source>
</evidence>
<reference evidence="6 7" key="1">
    <citation type="journal article" date="2023" name="Sci. Data">
        <title>Genome assembly of the Korean intertidal mud-creeper Batillaria attramentaria.</title>
        <authorList>
            <person name="Patra A.K."/>
            <person name="Ho P.T."/>
            <person name="Jun S."/>
            <person name="Lee S.J."/>
            <person name="Kim Y."/>
            <person name="Won Y.J."/>
        </authorList>
    </citation>
    <scope>NUCLEOTIDE SEQUENCE [LARGE SCALE GENOMIC DNA]</scope>
    <source>
        <strain evidence="6">Wonlab-2016</strain>
    </source>
</reference>
<keyword evidence="3" id="KW-1015">Disulfide bond</keyword>
<gene>
    <name evidence="6" type="ORF">BaRGS_00030950</name>
</gene>
<dbReference type="PANTHER" id="PTHR11177:SF317">
    <property type="entry name" value="CHITINASE 12-RELATED"/>
    <property type="match status" value="1"/>
</dbReference>
<evidence type="ECO:0000256" key="3">
    <source>
        <dbReference type="ARBA" id="ARBA00023157"/>
    </source>
</evidence>
<dbReference type="AlphaFoldDB" id="A0ABD0JT62"/>
<feature type="compositionally biased region" description="Low complexity" evidence="4">
    <location>
        <begin position="270"/>
        <end position="286"/>
    </location>
</feature>
<keyword evidence="2" id="KW-0378">Hydrolase</keyword>
<comment type="caution">
    <text evidence="6">The sequence shown here is derived from an EMBL/GenBank/DDBJ whole genome shotgun (WGS) entry which is preliminary data.</text>
</comment>
<dbReference type="PANTHER" id="PTHR11177">
    <property type="entry name" value="CHITINASE"/>
    <property type="match status" value="1"/>
</dbReference>